<feature type="binding site" evidence="1">
    <location>
        <position position="590"/>
    </location>
    <ligand>
        <name>Mg(2+)</name>
        <dbReference type="ChEBI" id="CHEBI:18420"/>
        <label>1</label>
    </ligand>
</feature>
<evidence type="ECO:0008006" key="5">
    <source>
        <dbReference type="Google" id="ProtNLM"/>
    </source>
</evidence>
<dbReference type="InterPro" id="IPR036705">
    <property type="entry name" value="Ribosyl_crysJ1_sf"/>
</dbReference>
<dbReference type="PANTHER" id="PTHR16222:SF12">
    <property type="entry name" value="ADP-RIBOSYLGLYCOHYDROLASE-RELATED"/>
    <property type="match status" value="1"/>
</dbReference>
<gene>
    <name evidence="3" type="ORF">KXQ929_LOCUS9939</name>
</gene>
<feature type="compositionally biased region" description="Basic and acidic residues" evidence="2">
    <location>
        <begin position="175"/>
        <end position="184"/>
    </location>
</feature>
<organism evidence="3 4">
    <name type="scientific">Adineta steineri</name>
    <dbReference type="NCBI Taxonomy" id="433720"/>
    <lineage>
        <taxon>Eukaryota</taxon>
        <taxon>Metazoa</taxon>
        <taxon>Spiralia</taxon>
        <taxon>Gnathifera</taxon>
        <taxon>Rotifera</taxon>
        <taxon>Eurotatoria</taxon>
        <taxon>Bdelloidea</taxon>
        <taxon>Adinetida</taxon>
        <taxon>Adinetidae</taxon>
        <taxon>Adineta</taxon>
    </lineage>
</organism>
<feature type="compositionally biased region" description="Polar residues" evidence="2">
    <location>
        <begin position="1124"/>
        <end position="1161"/>
    </location>
</feature>
<accession>A0A818TK73</accession>
<name>A0A818TK73_9BILA</name>
<dbReference type="Proteomes" id="UP000663868">
    <property type="component" value="Unassembled WGS sequence"/>
</dbReference>
<dbReference type="PANTHER" id="PTHR16222">
    <property type="entry name" value="ADP-RIBOSYLGLYCOHYDROLASE"/>
    <property type="match status" value="1"/>
</dbReference>
<evidence type="ECO:0000256" key="1">
    <source>
        <dbReference type="PIRSR" id="PIRSR605502-1"/>
    </source>
</evidence>
<proteinExistence type="predicted"/>
<feature type="compositionally biased region" description="Polar residues" evidence="2">
    <location>
        <begin position="1042"/>
        <end position="1079"/>
    </location>
</feature>
<feature type="compositionally biased region" description="Polar residues" evidence="2">
    <location>
        <begin position="1"/>
        <end position="27"/>
    </location>
</feature>
<feature type="binding site" evidence="1">
    <location>
        <position position="354"/>
    </location>
    <ligand>
        <name>Mg(2+)</name>
        <dbReference type="ChEBI" id="CHEBI:18420"/>
        <label>1</label>
    </ligand>
</feature>
<evidence type="ECO:0000256" key="2">
    <source>
        <dbReference type="SAM" id="MobiDB-lite"/>
    </source>
</evidence>
<feature type="compositionally biased region" description="Polar residues" evidence="2">
    <location>
        <begin position="1094"/>
        <end position="1111"/>
    </location>
</feature>
<feature type="compositionally biased region" description="Basic and acidic residues" evidence="2">
    <location>
        <begin position="228"/>
        <end position="242"/>
    </location>
</feature>
<dbReference type="EMBL" id="CAJOBB010000462">
    <property type="protein sequence ID" value="CAF3684983.1"/>
    <property type="molecule type" value="Genomic_DNA"/>
</dbReference>
<feature type="compositionally biased region" description="Polar residues" evidence="2">
    <location>
        <begin position="156"/>
        <end position="174"/>
    </location>
</feature>
<comment type="caution">
    <text evidence="3">The sequence shown here is derived from an EMBL/GenBank/DDBJ whole genome shotgun (WGS) entry which is preliminary data.</text>
</comment>
<dbReference type="Gene3D" id="1.10.4080.10">
    <property type="entry name" value="ADP-ribosylation/Crystallin J1"/>
    <property type="match status" value="2"/>
</dbReference>
<feature type="compositionally biased region" description="Polar residues" evidence="2">
    <location>
        <begin position="185"/>
        <end position="214"/>
    </location>
</feature>
<feature type="region of interest" description="Disordered" evidence="2">
    <location>
        <begin position="980"/>
        <end position="1181"/>
    </location>
</feature>
<feature type="compositionally biased region" description="Basic and acidic residues" evidence="2">
    <location>
        <begin position="78"/>
        <end position="89"/>
    </location>
</feature>
<protein>
    <recommendedName>
        <fullName evidence="5">ADP-ribosylglycohydrolase</fullName>
    </recommendedName>
</protein>
<dbReference type="SUPFAM" id="SSF101478">
    <property type="entry name" value="ADP-ribosylglycohydrolase"/>
    <property type="match status" value="2"/>
</dbReference>
<sequence length="1181" mass="132184">MGDNNHQNKNNDSQLNETVNVSSTPNEGETEVLDDHSPTDSNNLSENQDESSIHDKGNKNHSKNSEQPDTNQLTVTDEESRHEHARTVEDTQMDQSTLETSSNEIQQGNPTDLGNIDGDEDSMDTNDNTKHYHNQLSESHTVKAVKRETHDDEQDQTNSRQHTLNQDQNIQSHSTGDDYQKERSSSTGNSNNENHAINLSTSSGKHNLNSNIQPNKDPEIGESEEDSEIHKPDEGSEIRKPEEDSDTDTSEESASLNDSSDHVPADIRWLNPQYHENDLIKKPAELENDMNVPSGPIDKNILNRVQGSMIGMALGDALGAHVEFRPRQYLVQHPVTKLESGGTWGLSKGQFTDDTSMALCLANSLIANRGYNPYDQLVRYKWWYKHGYMSSTGQCFDIGAATRQSVLEFEQRQKKYASSHKISLDQIDYLPYCEHEKEFDVYCSEEEVAGNGALMRLAPVPLFFYRHPEVAVEYSGQSGQITHGDQKAYDACRYYGALIVAAVRGYSKADLLDNEFYSKHKKWFGKNELHPDIKSIAEGSYKRKNGYDDGIRGKGYIVAALEAALWAFWSDKDSFENGALAAVNLGDDTDTTAAIYGQLAGAYYGYEKLPKDWVKDVYAKTFMKKLRLAVGDALGASVEFRPHEYFIHNPVQDMEGGGTWGLKAGQWTDDTSMALCLASSLITKRGYDPYDQMVRYKWWYKHGYLSSTGQCFDIGNATRDSLEEFIRRQSNLMKSGLCKANEIDNLSWDMIQSVTKFDINCSSHGVAGNGALMRLTPVPLFFYRHPEVAVEYSGQSGQITHGDQKAYDACRYYGALIVAAVRGYSKEELLDNKFYSKHRKWFSKNELHPDIKKIAEGSYKRPKGYDDGIRGKGYIVAALEAALWAFWSDKDSFENGALAAVNLGDDTDTTAAIYGQLAGACYGYRSIPQKWLNKLYAHELLVCIGKWLHFLGDQPHGARAEQKTISSMDNSLTQPKQIKVGHFSTNNPGPNYHNTIHLNSTQIPSYPQESRPPREQKYPGKQSYASHPAANPDNDVVRYGATKNSPSPYTSGNSQSEKYQLASKPSTSNQQLTHSSTAYATDRPLYVPDPYDLSRTSNLSQIQAPMNNNYPLTRPNPGSRFESGASSNLGQTRYNNSSGSRTHTNNTNRQFGSSDSTSRNSPKFDGTKSLPYSYDPRNGWS</sequence>
<feature type="compositionally biased region" description="Basic and acidic residues" evidence="2">
    <location>
        <begin position="51"/>
        <end position="66"/>
    </location>
</feature>
<dbReference type="Pfam" id="PF03747">
    <property type="entry name" value="ADP_ribosyl_GH"/>
    <property type="match status" value="2"/>
</dbReference>
<feature type="region of interest" description="Disordered" evidence="2">
    <location>
        <begin position="1"/>
        <end position="265"/>
    </location>
</feature>
<feature type="binding site" evidence="1">
    <location>
        <position position="353"/>
    </location>
    <ligand>
        <name>Mg(2+)</name>
        <dbReference type="ChEBI" id="CHEBI:18420"/>
        <label>1</label>
    </ligand>
</feature>
<reference evidence="3" key="1">
    <citation type="submission" date="2021-02" db="EMBL/GenBank/DDBJ databases">
        <authorList>
            <person name="Nowell W R."/>
        </authorList>
    </citation>
    <scope>NUCLEOTIDE SEQUENCE</scope>
</reference>
<evidence type="ECO:0000313" key="4">
    <source>
        <dbReference type="Proteomes" id="UP000663868"/>
    </source>
</evidence>
<feature type="binding site" evidence="1">
    <location>
        <position position="588"/>
    </location>
    <ligand>
        <name>Mg(2+)</name>
        <dbReference type="ChEBI" id="CHEBI:18420"/>
        <label>1</label>
    </ligand>
</feature>
<comment type="cofactor">
    <cofactor evidence="1">
        <name>Mg(2+)</name>
        <dbReference type="ChEBI" id="CHEBI:18420"/>
    </cofactor>
    <text evidence="1">Binds 2 magnesium ions per subunit.</text>
</comment>
<keyword evidence="1" id="KW-0460">Magnesium</keyword>
<keyword evidence="1" id="KW-0479">Metal-binding</keyword>
<dbReference type="InterPro" id="IPR050792">
    <property type="entry name" value="ADP-ribosylglycohydrolase"/>
</dbReference>
<dbReference type="InterPro" id="IPR005502">
    <property type="entry name" value="Ribosyl_crysJ1"/>
</dbReference>
<feature type="binding site" evidence="1">
    <location>
        <position position="591"/>
    </location>
    <ligand>
        <name>Mg(2+)</name>
        <dbReference type="ChEBI" id="CHEBI:18420"/>
        <label>1</label>
    </ligand>
</feature>
<feature type="compositionally biased region" description="Polar residues" evidence="2">
    <location>
        <begin position="983"/>
        <end position="1008"/>
    </location>
</feature>
<dbReference type="GO" id="GO:0046872">
    <property type="term" value="F:metal ion binding"/>
    <property type="evidence" value="ECO:0007669"/>
    <property type="project" value="UniProtKB-KW"/>
</dbReference>
<feature type="compositionally biased region" description="Polar residues" evidence="2">
    <location>
        <begin position="93"/>
        <end position="112"/>
    </location>
</feature>
<dbReference type="AlphaFoldDB" id="A0A818TK73"/>
<evidence type="ECO:0000313" key="3">
    <source>
        <dbReference type="EMBL" id="CAF3684983.1"/>
    </source>
</evidence>
<feature type="binding site" evidence="1">
    <location>
        <position position="352"/>
    </location>
    <ligand>
        <name>Mg(2+)</name>
        <dbReference type="ChEBI" id="CHEBI:18420"/>
        <label>1</label>
    </ligand>
</feature>